<dbReference type="PRINTS" id="PR00385">
    <property type="entry name" value="P450"/>
</dbReference>
<gene>
    <name evidence="16" type="ORF">D9613_005809</name>
</gene>
<dbReference type="EMBL" id="JAACJL010000030">
    <property type="protein sequence ID" value="KAF4617311.1"/>
    <property type="molecule type" value="Genomic_DNA"/>
</dbReference>
<dbReference type="PANTHER" id="PTHR46300:SF2">
    <property type="entry name" value="CYTOCHROME P450 MONOOXYGENASE ALNH-RELATED"/>
    <property type="match status" value="1"/>
</dbReference>
<dbReference type="PROSITE" id="PS00086">
    <property type="entry name" value="CYTOCHROME_P450"/>
    <property type="match status" value="1"/>
</dbReference>
<evidence type="ECO:0000256" key="7">
    <source>
        <dbReference type="ARBA" id="ARBA00022723"/>
    </source>
</evidence>
<dbReference type="GO" id="GO:0016705">
    <property type="term" value="F:oxidoreductase activity, acting on paired donors, with incorporation or reduction of molecular oxygen"/>
    <property type="evidence" value="ECO:0007669"/>
    <property type="project" value="InterPro"/>
</dbReference>
<dbReference type="Proteomes" id="UP000521872">
    <property type="component" value="Unassembled WGS sequence"/>
</dbReference>
<dbReference type="OrthoDB" id="2789670at2759"/>
<name>A0A8H4QU94_9AGAR</name>
<evidence type="ECO:0000256" key="1">
    <source>
        <dbReference type="ARBA" id="ARBA00001971"/>
    </source>
</evidence>
<keyword evidence="13" id="KW-0325">Glycoprotein</keyword>
<proteinExistence type="inferred from homology"/>
<evidence type="ECO:0000256" key="13">
    <source>
        <dbReference type="ARBA" id="ARBA00023180"/>
    </source>
</evidence>
<comment type="caution">
    <text evidence="16">The sequence shown here is derived from an EMBL/GenBank/DDBJ whole genome shotgun (WGS) entry which is preliminary data.</text>
</comment>
<dbReference type="PRINTS" id="PR00463">
    <property type="entry name" value="EP450I"/>
</dbReference>
<reference evidence="16 17" key="1">
    <citation type="submission" date="2019-12" db="EMBL/GenBank/DDBJ databases">
        <authorList>
            <person name="Floudas D."/>
            <person name="Bentzer J."/>
            <person name="Ahren D."/>
            <person name="Johansson T."/>
            <person name="Persson P."/>
            <person name="Tunlid A."/>
        </authorList>
    </citation>
    <scope>NUCLEOTIDE SEQUENCE [LARGE SCALE GENOMIC DNA]</scope>
    <source>
        <strain evidence="16 17">CBS 102.39</strain>
    </source>
</reference>
<dbReference type="InterPro" id="IPR017972">
    <property type="entry name" value="Cyt_P450_CS"/>
</dbReference>
<evidence type="ECO:0008006" key="18">
    <source>
        <dbReference type="Google" id="ProtNLM"/>
    </source>
</evidence>
<organism evidence="16 17">
    <name type="scientific">Agrocybe pediades</name>
    <dbReference type="NCBI Taxonomy" id="84607"/>
    <lineage>
        <taxon>Eukaryota</taxon>
        <taxon>Fungi</taxon>
        <taxon>Dikarya</taxon>
        <taxon>Basidiomycota</taxon>
        <taxon>Agaricomycotina</taxon>
        <taxon>Agaricomycetes</taxon>
        <taxon>Agaricomycetidae</taxon>
        <taxon>Agaricales</taxon>
        <taxon>Agaricineae</taxon>
        <taxon>Strophariaceae</taxon>
        <taxon>Agrocybe</taxon>
    </lineage>
</organism>
<evidence type="ECO:0000256" key="11">
    <source>
        <dbReference type="ARBA" id="ARBA00023033"/>
    </source>
</evidence>
<dbReference type="GO" id="GO:0004497">
    <property type="term" value="F:monooxygenase activity"/>
    <property type="evidence" value="ECO:0007669"/>
    <property type="project" value="UniProtKB-KW"/>
</dbReference>
<keyword evidence="10 14" id="KW-0408">Iron</keyword>
<evidence type="ECO:0000256" key="12">
    <source>
        <dbReference type="ARBA" id="ARBA00023136"/>
    </source>
</evidence>
<keyword evidence="12" id="KW-0472">Membrane</keyword>
<evidence type="ECO:0000256" key="6">
    <source>
        <dbReference type="ARBA" id="ARBA00022692"/>
    </source>
</evidence>
<dbReference type="Pfam" id="PF00067">
    <property type="entry name" value="p450"/>
    <property type="match status" value="1"/>
</dbReference>
<dbReference type="GO" id="GO:0005506">
    <property type="term" value="F:iron ion binding"/>
    <property type="evidence" value="ECO:0007669"/>
    <property type="project" value="InterPro"/>
</dbReference>
<dbReference type="Gene3D" id="1.10.630.10">
    <property type="entry name" value="Cytochrome P450"/>
    <property type="match status" value="1"/>
</dbReference>
<evidence type="ECO:0000256" key="9">
    <source>
        <dbReference type="ARBA" id="ARBA00023002"/>
    </source>
</evidence>
<evidence type="ECO:0000313" key="16">
    <source>
        <dbReference type="EMBL" id="KAF4617311.1"/>
    </source>
</evidence>
<evidence type="ECO:0000256" key="14">
    <source>
        <dbReference type="PIRSR" id="PIRSR602401-1"/>
    </source>
</evidence>
<evidence type="ECO:0000256" key="3">
    <source>
        <dbReference type="ARBA" id="ARBA00005179"/>
    </source>
</evidence>
<dbReference type="AlphaFoldDB" id="A0A8H4QU94"/>
<keyword evidence="8" id="KW-1133">Transmembrane helix</keyword>
<protein>
    <recommendedName>
        <fullName evidence="18">Cytochrome P450</fullName>
    </recommendedName>
</protein>
<dbReference type="PANTHER" id="PTHR46300">
    <property type="entry name" value="P450, PUTATIVE (EUROFUNG)-RELATED-RELATED"/>
    <property type="match status" value="1"/>
</dbReference>
<dbReference type="GO" id="GO:0016020">
    <property type="term" value="C:membrane"/>
    <property type="evidence" value="ECO:0007669"/>
    <property type="project" value="UniProtKB-SubCell"/>
</dbReference>
<evidence type="ECO:0000256" key="8">
    <source>
        <dbReference type="ARBA" id="ARBA00022989"/>
    </source>
</evidence>
<feature type="binding site" description="axial binding residue" evidence="14">
    <location>
        <position position="446"/>
    </location>
    <ligand>
        <name>heme</name>
        <dbReference type="ChEBI" id="CHEBI:30413"/>
    </ligand>
    <ligandPart>
        <name>Fe</name>
        <dbReference type="ChEBI" id="CHEBI:18248"/>
    </ligandPart>
</feature>
<dbReference type="InterPro" id="IPR036396">
    <property type="entry name" value="Cyt_P450_sf"/>
</dbReference>
<comment type="pathway">
    <text evidence="3">Secondary metabolite biosynthesis.</text>
</comment>
<keyword evidence="5 14" id="KW-0349">Heme</keyword>
<dbReference type="GO" id="GO:0020037">
    <property type="term" value="F:heme binding"/>
    <property type="evidence" value="ECO:0007669"/>
    <property type="project" value="InterPro"/>
</dbReference>
<keyword evidence="17" id="KW-1185">Reference proteome</keyword>
<comment type="cofactor">
    <cofactor evidence="1 14">
        <name>heme</name>
        <dbReference type="ChEBI" id="CHEBI:30413"/>
    </cofactor>
</comment>
<dbReference type="InterPro" id="IPR002401">
    <property type="entry name" value="Cyt_P450_E_grp-I"/>
</dbReference>
<dbReference type="InterPro" id="IPR001128">
    <property type="entry name" value="Cyt_P450"/>
</dbReference>
<evidence type="ECO:0000256" key="10">
    <source>
        <dbReference type="ARBA" id="ARBA00023004"/>
    </source>
</evidence>
<dbReference type="CDD" id="cd11065">
    <property type="entry name" value="CYP64-like"/>
    <property type="match status" value="1"/>
</dbReference>
<sequence>MVLSDLTKSILIAALPVCFTLYSLYSSYLRWLESPTRGLPYPPGPPSVTPLNASSVLPRSQPWLTYTKWAKKYGDILHLKIYGQHTIILSNYEDVVELFEQRSRQYSDRVRSTYINLMGWDFHVGLMPYGDKWRSHRKMFQQCFRPKASLAYRPIQTQKIRDLLNDLLTQPEDFFSHCRKTSTAIIFSTLYGPDLTAENIASFVQIADKAVSALNKSLIPGATVAHHIPFLQHLPSWFPGANYKRQASEVKELTEQMQDMPLSFLGKGIIGGTSSQSLISDLLENCYTQKEYDIIKHVAATSYAAGADTTASSMITFFLAMTLYPEAQRRAQQEIDELLGKGPRARLPTFEDRPHLPFVEAVYREVMRWRPVSPINDAHVTTAIDVYKGFYIPKGASVIVNNWALTRNPDKYPDPESFKPEHFMDENGNLNDDDAVLSFGYGRRNCPGRHMASATIWLTIVSVLAAFDIKKKKDETGSEMTVSPAYTDGLISHPLPFSCTITPRNESIKQLIQQPATS</sequence>
<keyword evidence="6" id="KW-0812">Transmembrane</keyword>
<comment type="subcellular location">
    <subcellularLocation>
        <location evidence="2">Membrane</location>
        <topology evidence="2">Single-pass membrane protein</topology>
    </subcellularLocation>
</comment>
<evidence type="ECO:0000256" key="15">
    <source>
        <dbReference type="RuleBase" id="RU000461"/>
    </source>
</evidence>
<keyword evidence="9 15" id="KW-0560">Oxidoreductase</keyword>
<keyword evidence="7 14" id="KW-0479">Metal-binding</keyword>
<keyword evidence="11 15" id="KW-0503">Monooxygenase</keyword>
<evidence type="ECO:0000313" key="17">
    <source>
        <dbReference type="Proteomes" id="UP000521872"/>
    </source>
</evidence>
<evidence type="ECO:0000256" key="4">
    <source>
        <dbReference type="ARBA" id="ARBA00010617"/>
    </source>
</evidence>
<evidence type="ECO:0000256" key="2">
    <source>
        <dbReference type="ARBA" id="ARBA00004167"/>
    </source>
</evidence>
<accession>A0A8H4QU94</accession>
<evidence type="ECO:0000256" key="5">
    <source>
        <dbReference type="ARBA" id="ARBA00022617"/>
    </source>
</evidence>
<dbReference type="SUPFAM" id="SSF48264">
    <property type="entry name" value="Cytochrome P450"/>
    <property type="match status" value="1"/>
</dbReference>
<dbReference type="InterPro" id="IPR050364">
    <property type="entry name" value="Cytochrome_P450_fung"/>
</dbReference>
<comment type="similarity">
    <text evidence="4 15">Belongs to the cytochrome P450 family.</text>
</comment>